<dbReference type="EMBL" id="BNCP01000029">
    <property type="protein sequence ID" value="GIL84421.1"/>
    <property type="molecule type" value="Genomic_DNA"/>
</dbReference>
<organism evidence="4 5">
    <name type="scientific">Volvox reticuliferus</name>
    <dbReference type="NCBI Taxonomy" id="1737510"/>
    <lineage>
        <taxon>Eukaryota</taxon>
        <taxon>Viridiplantae</taxon>
        <taxon>Chlorophyta</taxon>
        <taxon>core chlorophytes</taxon>
        <taxon>Chlorophyceae</taxon>
        <taxon>CS clade</taxon>
        <taxon>Chlamydomonadales</taxon>
        <taxon>Volvocaceae</taxon>
        <taxon>Volvox</taxon>
    </lineage>
</organism>
<protein>
    <submittedName>
        <fullName evidence="4">Uncharacterized protein</fullName>
    </submittedName>
</protein>
<gene>
    <name evidence="4" type="ORF">Vretifemale_12977</name>
</gene>
<feature type="transmembrane region" description="Helical" evidence="3">
    <location>
        <begin position="43"/>
        <end position="64"/>
    </location>
</feature>
<dbReference type="PANTHER" id="PTHR34793">
    <property type="entry name" value="PROTEIN THYLAKOID FORMATION 1, CHLOROPLASTIC"/>
    <property type="match status" value="1"/>
</dbReference>
<sequence>DMKRPESFHLRMVSEPACGTPSEPQVYCQSEDHILIGRADARSLLICISCNFYFIFTLGSIAFTTKMLTTMQRRASVPTATQRAKPAPARPARTGRAVAVTIFASKFAPPTVAETKAKFFAGYTKPIASIYNTVLQELLVQQHFMRYSKDYVYNEIFALGFVSVYEQILESLSQEERDAIFVSYVSALGEDPATYKRDAERIEKAAGALTGPDALTPDASGNDVQKALEIIKSACAADAFSYNKFVAIGLFRLLELTGAKEPAALERLVNSVGIKPEAVNRDLLMYKGVLSKLAAAKEMMREFVEREKRKQAERDAAKVAKPATAEPVAQA</sequence>
<dbReference type="InterPro" id="IPR017499">
    <property type="entry name" value="Thf1"/>
</dbReference>
<proteinExistence type="predicted"/>
<dbReference type="GO" id="GO:0045038">
    <property type="term" value="P:protein import into chloroplast thylakoid membrane"/>
    <property type="evidence" value="ECO:0007669"/>
    <property type="project" value="TreeGrafter"/>
</dbReference>
<dbReference type="Pfam" id="PF11264">
    <property type="entry name" value="ThylakoidFormat"/>
    <property type="match status" value="1"/>
</dbReference>
<accession>A0A8J4CNF1</accession>
<dbReference type="PANTHER" id="PTHR34793:SF1">
    <property type="entry name" value="PROTEIN THYLAKOID FORMATION 1, CHLOROPLASTIC"/>
    <property type="match status" value="1"/>
</dbReference>
<evidence type="ECO:0000313" key="4">
    <source>
        <dbReference type="EMBL" id="GIL84421.1"/>
    </source>
</evidence>
<keyword evidence="3" id="KW-0812">Transmembrane</keyword>
<name>A0A8J4CNF1_9CHLO</name>
<evidence type="ECO:0000256" key="2">
    <source>
        <dbReference type="SAM" id="MobiDB-lite"/>
    </source>
</evidence>
<dbReference type="GO" id="GO:0010027">
    <property type="term" value="P:thylakoid membrane organization"/>
    <property type="evidence" value="ECO:0007669"/>
    <property type="project" value="TreeGrafter"/>
</dbReference>
<comment type="caution">
    <text evidence="4">The sequence shown here is derived from an EMBL/GenBank/DDBJ whole genome shotgun (WGS) entry which is preliminary data.</text>
</comment>
<dbReference type="Proteomes" id="UP000747110">
    <property type="component" value="Unassembled WGS sequence"/>
</dbReference>
<keyword evidence="3" id="KW-1133">Transmembrane helix</keyword>
<reference evidence="4" key="1">
    <citation type="journal article" date="2021" name="Proc. Natl. Acad. Sci. U.S.A.">
        <title>Three genomes in the algal genus Volvox reveal the fate of a haploid sex-determining region after a transition to homothallism.</title>
        <authorList>
            <person name="Yamamoto K."/>
            <person name="Hamaji T."/>
            <person name="Kawai-Toyooka H."/>
            <person name="Matsuzaki R."/>
            <person name="Takahashi F."/>
            <person name="Nishimura Y."/>
            <person name="Kawachi M."/>
            <person name="Noguchi H."/>
            <person name="Minakuchi Y."/>
            <person name="Umen J.G."/>
            <person name="Toyoda A."/>
            <person name="Nozaki H."/>
        </authorList>
    </citation>
    <scope>NUCLEOTIDE SEQUENCE</scope>
    <source>
        <strain evidence="4">NIES-3786</strain>
    </source>
</reference>
<evidence type="ECO:0000256" key="1">
    <source>
        <dbReference type="ARBA" id="ARBA00023054"/>
    </source>
</evidence>
<evidence type="ECO:0000313" key="5">
    <source>
        <dbReference type="Proteomes" id="UP000747110"/>
    </source>
</evidence>
<dbReference type="GO" id="GO:0009534">
    <property type="term" value="C:chloroplast thylakoid"/>
    <property type="evidence" value="ECO:0007669"/>
    <property type="project" value="TreeGrafter"/>
</dbReference>
<keyword evidence="3" id="KW-0472">Membrane</keyword>
<dbReference type="AlphaFoldDB" id="A0A8J4CNF1"/>
<keyword evidence="1" id="KW-0175">Coiled coil</keyword>
<feature type="non-terminal residue" evidence="4">
    <location>
        <position position="331"/>
    </location>
</feature>
<dbReference type="GO" id="GO:0010207">
    <property type="term" value="P:photosystem II assembly"/>
    <property type="evidence" value="ECO:0007669"/>
    <property type="project" value="InterPro"/>
</dbReference>
<dbReference type="OrthoDB" id="4812at2759"/>
<feature type="compositionally biased region" description="Basic and acidic residues" evidence="2">
    <location>
        <begin position="306"/>
        <end position="318"/>
    </location>
</feature>
<evidence type="ECO:0000256" key="3">
    <source>
        <dbReference type="SAM" id="Phobius"/>
    </source>
</evidence>
<keyword evidence="5" id="KW-1185">Reference proteome</keyword>
<feature type="region of interest" description="Disordered" evidence="2">
    <location>
        <begin position="306"/>
        <end position="331"/>
    </location>
</feature>
<dbReference type="GO" id="GO:0045037">
    <property type="term" value="P:protein import into chloroplast stroma"/>
    <property type="evidence" value="ECO:0007669"/>
    <property type="project" value="TreeGrafter"/>
</dbReference>